<evidence type="ECO:0000256" key="3">
    <source>
        <dbReference type="ARBA" id="ARBA00022827"/>
    </source>
</evidence>
<gene>
    <name evidence="7" type="ORF">FOMPIDRAFT_1020237</name>
</gene>
<evidence type="ECO:0000259" key="6">
    <source>
        <dbReference type="PROSITE" id="PS51387"/>
    </source>
</evidence>
<dbReference type="Pfam" id="PF01565">
    <property type="entry name" value="FAD_binding_4"/>
    <property type="match status" value="1"/>
</dbReference>
<dbReference type="PANTHER" id="PTHR42973">
    <property type="entry name" value="BINDING OXIDOREDUCTASE, PUTATIVE (AFU_ORTHOLOGUE AFUA_1G17690)-RELATED"/>
    <property type="match status" value="1"/>
</dbReference>
<dbReference type="SUPFAM" id="SSF56176">
    <property type="entry name" value="FAD-binding/transporter-associated domain-like"/>
    <property type="match status" value="1"/>
</dbReference>
<dbReference type="HOGENOM" id="CLU_018354_1_0_1"/>
<feature type="domain" description="FAD-binding PCMH-type" evidence="6">
    <location>
        <begin position="61"/>
        <end position="231"/>
    </location>
</feature>
<dbReference type="PANTHER" id="PTHR42973:SF13">
    <property type="entry name" value="FAD-BINDING PCMH-TYPE DOMAIN-CONTAINING PROTEIN"/>
    <property type="match status" value="1"/>
</dbReference>
<dbReference type="STRING" id="743788.S8DS94"/>
<dbReference type="InParanoid" id="S8DS94"/>
<reference evidence="7 8" key="1">
    <citation type="journal article" date="2012" name="Science">
        <title>The Paleozoic origin of enzymatic lignin decomposition reconstructed from 31 fungal genomes.</title>
        <authorList>
            <person name="Floudas D."/>
            <person name="Binder M."/>
            <person name="Riley R."/>
            <person name="Barry K."/>
            <person name="Blanchette R.A."/>
            <person name="Henrissat B."/>
            <person name="Martinez A.T."/>
            <person name="Otillar R."/>
            <person name="Spatafora J.W."/>
            <person name="Yadav J.S."/>
            <person name="Aerts A."/>
            <person name="Benoit I."/>
            <person name="Boyd A."/>
            <person name="Carlson A."/>
            <person name="Copeland A."/>
            <person name="Coutinho P.M."/>
            <person name="de Vries R.P."/>
            <person name="Ferreira P."/>
            <person name="Findley K."/>
            <person name="Foster B."/>
            <person name="Gaskell J."/>
            <person name="Glotzer D."/>
            <person name="Gorecki P."/>
            <person name="Heitman J."/>
            <person name="Hesse C."/>
            <person name="Hori C."/>
            <person name="Igarashi K."/>
            <person name="Jurgens J.A."/>
            <person name="Kallen N."/>
            <person name="Kersten P."/>
            <person name="Kohler A."/>
            <person name="Kuees U."/>
            <person name="Kumar T.K.A."/>
            <person name="Kuo A."/>
            <person name="LaButti K."/>
            <person name="Larrondo L.F."/>
            <person name="Lindquist E."/>
            <person name="Ling A."/>
            <person name="Lombard V."/>
            <person name="Lucas S."/>
            <person name="Lundell T."/>
            <person name="Martin R."/>
            <person name="McLaughlin D.J."/>
            <person name="Morgenstern I."/>
            <person name="Morin E."/>
            <person name="Murat C."/>
            <person name="Nagy L.G."/>
            <person name="Nolan M."/>
            <person name="Ohm R.A."/>
            <person name="Patyshakuliyeva A."/>
            <person name="Rokas A."/>
            <person name="Ruiz-Duenas F.J."/>
            <person name="Sabat G."/>
            <person name="Salamov A."/>
            <person name="Samejima M."/>
            <person name="Schmutz J."/>
            <person name="Slot J.C."/>
            <person name="St John F."/>
            <person name="Stenlid J."/>
            <person name="Sun H."/>
            <person name="Sun S."/>
            <person name="Syed K."/>
            <person name="Tsang A."/>
            <person name="Wiebenga A."/>
            <person name="Young D."/>
            <person name="Pisabarro A."/>
            <person name="Eastwood D.C."/>
            <person name="Martin F."/>
            <person name="Cullen D."/>
            <person name="Grigoriev I.V."/>
            <person name="Hibbett D.S."/>
        </authorList>
    </citation>
    <scope>NUCLEOTIDE SEQUENCE</scope>
    <source>
        <strain evidence="8">FP-58527</strain>
    </source>
</reference>
<dbReference type="GO" id="GO:0016491">
    <property type="term" value="F:oxidoreductase activity"/>
    <property type="evidence" value="ECO:0007669"/>
    <property type="project" value="UniProtKB-KW"/>
</dbReference>
<feature type="chain" id="PRO_5004549848" description="FAD-binding PCMH-type domain-containing protein" evidence="5">
    <location>
        <begin position="23"/>
        <end position="487"/>
    </location>
</feature>
<comment type="similarity">
    <text evidence="1">Belongs to the oxygen-dependent FAD-linked oxidoreductase family.</text>
</comment>
<evidence type="ECO:0000256" key="2">
    <source>
        <dbReference type="ARBA" id="ARBA00022630"/>
    </source>
</evidence>
<keyword evidence="2" id="KW-0285">Flavoprotein</keyword>
<dbReference type="eggNOG" id="KOG1231">
    <property type="taxonomic scope" value="Eukaryota"/>
</dbReference>
<evidence type="ECO:0000313" key="8">
    <source>
        <dbReference type="Proteomes" id="UP000015241"/>
    </source>
</evidence>
<feature type="signal peptide" evidence="5">
    <location>
        <begin position="1"/>
        <end position="22"/>
    </location>
</feature>
<proteinExistence type="inferred from homology"/>
<organism evidence="7 8">
    <name type="scientific">Fomitopsis schrenkii</name>
    <name type="common">Brown rot fungus</name>
    <dbReference type="NCBI Taxonomy" id="2126942"/>
    <lineage>
        <taxon>Eukaryota</taxon>
        <taxon>Fungi</taxon>
        <taxon>Dikarya</taxon>
        <taxon>Basidiomycota</taxon>
        <taxon>Agaricomycotina</taxon>
        <taxon>Agaricomycetes</taxon>
        <taxon>Polyporales</taxon>
        <taxon>Fomitopsis</taxon>
    </lineage>
</organism>
<dbReference type="InterPro" id="IPR036318">
    <property type="entry name" value="FAD-bd_PCMH-like_sf"/>
</dbReference>
<evidence type="ECO:0000256" key="5">
    <source>
        <dbReference type="SAM" id="SignalP"/>
    </source>
</evidence>
<dbReference type="PROSITE" id="PS51387">
    <property type="entry name" value="FAD_PCMH"/>
    <property type="match status" value="1"/>
</dbReference>
<dbReference type="OrthoDB" id="2151789at2759"/>
<dbReference type="InterPro" id="IPR016169">
    <property type="entry name" value="FAD-bd_PCMH_sub2"/>
</dbReference>
<dbReference type="GO" id="GO:0071949">
    <property type="term" value="F:FAD binding"/>
    <property type="evidence" value="ECO:0007669"/>
    <property type="project" value="InterPro"/>
</dbReference>
<dbReference type="Gene3D" id="3.30.465.10">
    <property type="match status" value="1"/>
</dbReference>
<evidence type="ECO:0000256" key="1">
    <source>
        <dbReference type="ARBA" id="ARBA00005466"/>
    </source>
</evidence>
<sequence length="487" mass="52688">MTRRLPCIVYATLLLQASLAAAQGILSICQQLSNAISRDSDVFYNPEPEYLADIEHYSTSSTTESACSVEPGTAEDVGTILSIVGSTSTPFGVKGGGHTNNPNFSSTTGVQISMSRLNAIEYDASTGTVAIGAGNVWDDVYAALQPHGVNVVGGRVTGIGVAGFTLGGGYSWLTNQYGLALDTVRAFELVLPNGTVTNVTESTYPDLFWGLKGGYNNYGIVTTFTLQTYPQSQVWGGQMIVLGQFVDQVNRATANFAANVTDPKAQIITTYDYEQGTLLATLMLFYDAPEQPADIFDEFMAIPALATNISTRSFLSLVQVEPTATSANIRGYSNTVPFQEITLRLLETIVAQIEYWGTSLANSSASLLSYDVEPFLPSILTHGGRSAYPWTRDQRFLPFNMDFFWTDAQYDGAFYEAIVQSSRNLTDTAIQEGQFGVVGAPLYPNYLLFGTPVASIYGESLAEMIELKVEYDPRNVMGLTGGWKVPG</sequence>
<dbReference type="InterPro" id="IPR050416">
    <property type="entry name" value="FAD-linked_Oxidoreductase"/>
</dbReference>
<dbReference type="InterPro" id="IPR016166">
    <property type="entry name" value="FAD-bd_PCMH"/>
</dbReference>
<protein>
    <recommendedName>
        <fullName evidence="6">FAD-binding PCMH-type domain-containing protein</fullName>
    </recommendedName>
</protein>
<dbReference type="InterPro" id="IPR006094">
    <property type="entry name" value="Oxid_FAD_bind_N"/>
</dbReference>
<keyword evidence="3" id="KW-0274">FAD</keyword>
<dbReference type="EMBL" id="KE504245">
    <property type="protein sequence ID" value="EPS94063.1"/>
    <property type="molecule type" value="Genomic_DNA"/>
</dbReference>
<evidence type="ECO:0000313" key="7">
    <source>
        <dbReference type="EMBL" id="EPS94063.1"/>
    </source>
</evidence>
<dbReference type="AlphaFoldDB" id="S8DS94"/>
<keyword evidence="8" id="KW-1185">Reference proteome</keyword>
<keyword evidence="5" id="KW-0732">Signal</keyword>
<keyword evidence="4" id="KW-0560">Oxidoreductase</keyword>
<name>S8DS94_FOMSC</name>
<dbReference type="Proteomes" id="UP000015241">
    <property type="component" value="Unassembled WGS sequence"/>
</dbReference>
<evidence type="ECO:0000256" key="4">
    <source>
        <dbReference type="ARBA" id="ARBA00023002"/>
    </source>
</evidence>
<accession>S8DS94</accession>